<accession>A0A445AY80</accession>
<dbReference type="AlphaFoldDB" id="A0A445AY80"/>
<reference evidence="1 2" key="1">
    <citation type="submission" date="2019-01" db="EMBL/GenBank/DDBJ databases">
        <title>Sequencing of cultivated peanut Arachis hypogaea provides insights into genome evolution and oil improvement.</title>
        <authorList>
            <person name="Chen X."/>
        </authorList>
    </citation>
    <scope>NUCLEOTIDE SEQUENCE [LARGE SCALE GENOMIC DNA]</scope>
    <source>
        <strain evidence="2">cv. Fuhuasheng</strain>
        <tissue evidence="1">Leaves</tissue>
    </source>
</reference>
<dbReference type="Proteomes" id="UP000289738">
    <property type="component" value="Chromosome B01"/>
</dbReference>
<organism evidence="1 2">
    <name type="scientific">Arachis hypogaea</name>
    <name type="common">Peanut</name>
    <dbReference type="NCBI Taxonomy" id="3818"/>
    <lineage>
        <taxon>Eukaryota</taxon>
        <taxon>Viridiplantae</taxon>
        <taxon>Streptophyta</taxon>
        <taxon>Embryophyta</taxon>
        <taxon>Tracheophyta</taxon>
        <taxon>Spermatophyta</taxon>
        <taxon>Magnoliopsida</taxon>
        <taxon>eudicotyledons</taxon>
        <taxon>Gunneridae</taxon>
        <taxon>Pentapetalae</taxon>
        <taxon>rosids</taxon>
        <taxon>fabids</taxon>
        <taxon>Fabales</taxon>
        <taxon>Fabaceae</taxon>
        <taxon>Papilionoideae</taxon>
        <taxon>50 kb inversion clade</taxon>
        <taxon>dalbergioids sensu lato</taxon>
        <taxon>Dalbergieae</taxon>
        <taxon>Pterocarpus clade</taxon>
        <taxon>Arachis</taxon>
    </lineage>
</organism>
<evidence type="ECO:0000313" key="2">
    <source>
        <dbReference type="Proteomes" id="UP000289738"/>
    </source>
</evidence>
<comment type="caution">
    <text evidence="1">The sequence shown here is derived from an EMBL/GenBank/DDBJ whole genome shotgun (WGS) entry which is preliminary data.</text>
</comment>
<keyword evidence="2" id="KW-1185">Reference proteome</keyword>
<gene>
    <name evidence="1" type="ORF">Ahy_B01g056220</name>
</gene>
<evidence type="ECO:0000313" key="1">
    <source>
        <dbReference type="EMBL" id="RYR31405.1"/>
    </source>
</evidence>
<proteinExistence type="predicted"/>
<sequence length="72" mass="8358">MWSMGEGAVDLASMALRTWRGLSMKEDAVVHACVDEGDDDYLITENELERSHGCLRKRKKKRESQPMLFWNK</sequence>
<name>A0A445AY80_ARAHY</name>
<dbReference type="EMBL" id="SDMP01000011">
    <property type="protein sequence ID" value="RYR31405.1"/>
    <property type="molecule type" value="Genomic_DNA"/>
</dbReference>
<protein>
    <submittedName>
        <fullName evidence="1">Uncharacterized protein</fullName>
    </submittedName>
</protein>